<evidence type="ECO:0000313" key="8">
    <source>
        <dbReference type="Proteomes" id="UP001218895"/>
    </source>
</evidence>
<keyword evidence="3" id="KW-0547">Nucleotide-binding</keyword>
<keyword evidence="2 7" id="KW-0808">Transferase</keyword>
<dbReference type="GO" id="GO:0005829">
    <property type="term" value="C:cytosol"/>
    <property type="evidence" value="ECO:0007669"/>
    <property type="project" value="TreeGrafter"/>
</dbReference>
<evidence type="ECO:0000256" key="4">
    <source>
        <dbReference type="ARBA" id="ARBA00022777"/>
    </source>
</evidence>
<evidence type="ECO:0000256" key="1">
    <source>
        <dbReference type="ARBA" id="ARBA00012104"/>
    </source>
</evidence>
<keyword evidence="8" id="KW-1185">Reference proteome</keyword>
<dbReference type="GO" id="GO:0009443">
    <property type="term" value="P:pyridoxal 5'-phosphate salvage"/>
    <property type="evidence" value="ECO:0007669"/>
    <property type="project" value="InterPro"/>
</dbReference>
<dbReference type="EC" id="2.7.1.35" evidence="1"/>
<reference evidence="7" key="1">
    <citation type="submission" date="2022-01" db="EMBL/GenBank/DDBJ databases">
        <title>Complete genome of Methanomicrobium antiquum DSM 21220.</title>
        <authorList>
            <person name="Chen S.-C."/>
            <person name="You Y.-T."/>
            <person name="Zhou Y.-Z."/>
            <person name="Lai M.-C."/>
        </authorList>
    </citation>
    <scope>NUCLEOTIDE SEQUENCE</scope>
    <source>
        <strain evidence="7">DSM 21220</strain>
    </source>
</reference>
<keyword evidence="4 7" id="KW-0418">Kinase</keyword>
<dbReference type="NCBIfam" id="NF005491">
    <property type="entry name" value="PRK07105.1"/>
    <property type="match status" value="1"/>
</dbReference>
<dbReference type="RefSeq" id="WP_278098972.1">
    <property type="nucleotide sequence ID" value="NZ_CP091092.1"/>
</dbReference>
<dbReference type="GO" id="GO:0008478">
    <property type="term" value="F:pyridoxal kinase activity"/>
    <property type="evidence" value="ECO:0007669"/>
    <property type="project" value="UniProtKB-EC"/>
</dbReference>
<sequence>MVGFFGEVCNSRFDAIWVLDNITEIFRYIRGMVAFLIRNPIQRVAAIHDLSGFGRASLTVVIPILSSMEIQVCPLPTAVLSTHTSGFEDYCFKDLTAFMEESVSHWIKLGVSFDAIYSGFLGSSRQMDIVAGFIKSLKKPCNPFVVIDPVLGDNGVTYGPITDDMVLRMRSYVKDADLITPNITEAALLLDEPYSDSIDEDTVRSWLPRLADMGPSIVVVTSVPLDSSNNRTSVLAYDRCDERLWKVACDYIPTHYPGTGDAFASVLVGSLLKGDSLPIALDRAVSFSTLAIRASFGHKTPPREGVLLERVLDTLKGPVVMSSYELLE</sequence>
<dbReference type="InterPro" id="IPR013749">
    <property type="entry name" value="PM/HMP-P_kinase-1"/>
</dbReference>
<dbReference type="PANTHER" id="PTHR10534">
    <property type="entry name" value="PYRIDOXAL KINASE"/>
    <property type="match status" value="1"/>
</dbReference>
<evidence type="ECO:0000256" key="3">
    <source>
        <dbReference type="ARBA" id="ARBA00022741"/>
    </source>
</evidence>
<dbReference type="InterPro" id="IPR004625">
    <property type="entry name" value="PyrdxlKinase"/>
</dbReference>
<dbReference type="PANTHER" id="PTHR10534:SF2">
    <property type="entry name" value="PYRIDOXAL KINASE"/>
    <property type="match status" value="1"/>
</dbReference>
<dbReference type="CDD" id="cd01173">
    <property type="entry name" value="pyridoxal_pyridoxamine_kinase"/>
    <property type="match status" value="1"/>
</dbReference>
<organism evidence="7 8">
    <name type="scientific">Methanomicrobium antiquum</name>
    <dbReference type="NCBI Taxonomy" id="487686"/>
    <lineage>
        <taxon>Archaea</taxon>
        <taxon>Methanobacteriati</taxon>
        <taxon>Methanobacteriota</taxon>
        <taxon>Stenosarchaea group</taxon>
        <taxon>Methanomicrobia</taxon>
        <taxon>Methanomicrobiales</taxon>
        <taxon>Methanomicrobiaceae</taxon>
        <taxon>Methanomicrobium</taxon>
    </lineage>
</organism>
<name>A0AAF0JTD1_9EURY</name>
<dbReference type="InterPro" id="IPR029056">
    <property type="entry name" value="Ribokinase-like"/>
</dbReference>
<feature type="domain" description="Pyridoxamine kinase/Phosphomethylpyrimidine kinase" evidence="6">
    <location>
        <begin position="109"/>
        <end position="297"/>
    </location>
</feature>
<proteinExistence type="predicted"/>
<dbReference type="Proteomes" id="UP001218895">
    <property type="component" value="Chromosome"/>
</dbReference>
<dbReference type="Pfam" id="PF08543">
    <property type="entry name" value="Phos_pyr_kin"/>
    <property type="match status" value="1"/>
</dbReference>
<evidence type="ECO:0000313" key="7">
    <source>
        <dbReference type="EMBL" id="WFN36133.1"/>
    </source>
</evidence>
<dbReference type="Gene3D" id="3.40.1190.20">
    <property type="match status" value="1"/>
</dbReference>
<dbReference type="GO" id="GO:0005524">
    <property type="term" value="F:ATP binding"/>
    <property type="evidence" value="ECO:0007669"/>
    <property type="project" value="UniProtKB-KW"/>
</dbReference>
<evidence type="ECO:0000259" key="6">
    <source>
        <dbReference type="Pfam" id="PF08543"/>
    </source>
</evidence>
<dbReference type="GeneID" id="79950381"/>
<accession>A0AAF0JTD1</accession>
<protein>
    <recommendedName>
        <fullName evidence="1">pyridoxal kinase</fullName>
        <ecNumber evidence="1">2.7.1.35</ecNumber>
    </recommendedName>
</protein>
<dbReference type="SUPFAM" id="SSF53613">
    <property type="entry name" value="Ribokinase-like"/>
    <property type="match status" value="1"/>
</dbReference>
<keyword evidence="5" id="KW-0067">ATP-binding</keyword>
<evidence type="ECO:0000256" key="2">
    <source>
        <dbReference type="ARBA" id="ARBA00022679"/>
    </source>
</evidence>
<gene>
    <name evidence="7" type="ORF">L1994_08245</name>
</gene>
<evidence type="ECO:0000256" key="5">
    <source>
        <dbReference type="ARBA" id="ARBA00022840"/>
    </source>
</evidence>
<dbReference type="AlphaFoldDB" id="A0AAF0JTD1"/>
<dbReference type="EMBL" id="CP091092">
    <property type="protein sequence ID" value="WFN36133.1"/>
    <property type="molecule type" value="Genomic_DNA"/>
</dbReference>
<dbReference type="KEGG" id="manq:L1994_08245"/>